<evidence type="ECO:0000313" key="1">
    <source>
        <dbReference type="EMBL" id="ORY14049.1"/>
    </source>
</evidence>
<name>A0A1Y1ZUW2_9PLEO</name>
<gene>
    <name evidence="1" type="ORF">BCR34DRAFT_480130</name>
</gene>
<evidence type="ECO:0000313" key="2">
    <source>
        <dbReference type="Proteomes" id="UP000193144"/>
    </source>
</evidence>
<reference evidence="1 2" key="1">
    <citation type="submission" date="2016-07" db="EMBL/GenBank/DDBJ databases">
        <title>Pervasive Adenine N6-methylation of Active Genes in Fungi.</title>
        <authorList>
            <consortium name="DOE Joint Genome Institute"/>
            <person name="Mondo S.J."/>
            <person name="Dannebaum R.O."/>
            <person name="Kuo R.C."/>
            <person name="Labutti K."/>
            <person name="Haridas S."/>
            <person name="Kuo A."/>
            <person name="Salamov A."/>
            <person name="Ahrendt S.R."/>
            <person name="Lipzen A."/>
            <person name="Sullivan W."/>
            <person name="Andreopoulos W.B."/>
            <person name="Clum A."/>
            <person name="Lindquist E."/>
            <person name="Daum C."/>
            <person name="Ramamoorthy G.K."/>
            <person name="Gryganskyi A."/>
            <person name="Culley D."/>
            <person name="Magnuson J.K."/>
            <person name="James T.Y."/>
            <person name="O'Malley M.A."/>
            <person name="Stajich J.E."/>
            <person name="Spatafora J.W."/>
            <person name="Visel A."/>
            <person name="Grigoriev I.V."/>
        </authorList>
    </citation>
    <scope>NUCLEOTIDE SEQUENCE [LARGE SCALE GENOMIC DNA]</scope>
    <source>
        <strain evidence="1 2">CBS 115471</strain>
    </source>
</reference>
<keyword evidence="2" id="KW-1185">Reference proteome</keyword>
<organism evidence="1 2">
    <name type="scientific">Clohesyomyces aquaticus</name>
    <dbReference type="NCBI Taxonomy" id="1231657"/>
    <lineage>
        <taxon>Eukaryota</taxon>
        <taxon>Fungi</taxon>
        <taxon>Dikarya</taxon>
        <taxon>Ascomycota</taxon>
        <taxon>Pezizomycotina</taxon>
        <taxon>Dothideomycetes</taxon>
        <taxon>Pleosporomycetidae</taxon>
        <taxon>Pleosporales</taxon>
        <taxon>Lindgomycetaceae</taxon>
        <taxon>Clohesyomyces</taxon>
    </lineage>
</organism>
<protein>
    <submittedName>
        <fullName evidence="1">Uncharacterized protein</fullName>
    </submittedName>
</protein>
<dbReference type="AlphaFoldDB" id="A0A1Y1ZUW2"/>
<dbReference type="OrthoDB" id="5428890at2759"/>
<proteinExistence type="predicted"/>
<accession>A0A1Y1ZUW2</accession>
<sequence>MQTATTPLIQTLHTCATLPVRNEIMCHLWRQSSSTPSLSSNLDWDAYFAYYTKQCKAALINEGKYLSARTHLDLLRIAHLLEDEPTQDDVKRKIREDLTQQRPPEEEDKMLDRSIRLAARMLAMINIGPLPTEVSGRHSLSWNQGSFRDALHDHFNDPQETKPDGAVIGTDLTARSVNRIFEVVLTDNLVDHLRLVEKEKKLCLFHHISFLKSMKSINRYVLPVCRLLLPRSTRK</sequence>
<comment type="caution">
    <text evidence="1">The sequence shown here is derived from an EMBL/GenBank/DDBJ whole genome shotgun (WGS) entry which is preliminary data.</text>
</comment>
<dbReference type="EMBL" id="MCFA01000036">
    <property type="protein sequence ID" value="ORY14049.1"/>
    <property type="molecule type" value="Genomic_DNA"/>
</dbReference>
<dbReference type="Proteomes" id="UP000193144">
    <property type="component" value="Unassembled WGS sequence"/>
</dbReference>